<dbReference type="EMBL" id="JAAMOB010000002">
    <property type="protein sequence ID" value="KAF4117518.1"/>
    <property type="molecule type" value="Genomic_DNA"/>
</dbReference>
<proteinExistence type="predicted"/>
<keyword evidence="3" id="KW-1185">Reference proteome</keyword>
<accession>A0A7J6DDX3</accession>
<keyword evidence="1" id="KW-0812">Transmembrane</keyword>
<evidence type="ECO:0000256" key="1">
    <source>
        <dbReference type="SAM" id="Phobius"/>
    </source>
</evidence>
<protein>
    <submittedName>
        <fullName evidence="2">Uncharacterized protein</fullName>
    </submittedName>
</protein>
<gene>
    <name evidence="2" type="ORF">G5714_002071</name>
</gene>
<evidence type="ECO:0000313" key="2">
    <source>
        <dbReference type="EMBL" id="KAF4117518.1"/>
    </source>
</evidence>
<sequence>MAKSSSAQNTCNWIMALLALWSMISLIVIVVWATWPPLAGITQCRAAQQALIEKMEGAKVMKEKEQEVLKSVLKLSLENQTKLQEELGSLLESQRKTNGSLTESLRLQVTLKKNLTALENQRLVHQSEHARLFSELAQQEALIDILWVNLTSGSHHLDSCAALRDSASSQQVAADSQRKACETKTAYLVKQVENCKVNV</sequence>
<dbReference type="AlphaFoldDB" id="A0A7J6DDX3"/>
<keyword evidence="1" id="KW-1133">Transmembrane helix</keyword>
<organism evidence="2 3">
    <name type="scientific">Onychostoma macrolepis</name>
    <dbReference type="NCBI Taxonomy" id="369639"/>
    <lineage>
        <taxon>Eukaryota</taxon>
        <taxon>Metazoa</taxon>
        <taxon>Chordata</taxon>
        <taxon>Craniata</taxon>
        <taxon>Vertebrata</taxon>
        <taxon>Euteleostomi</taxon>
        <taxon>Actinopterygii</taxon>
        <taxon>Neopterygii</taxon>
        <taxon>Teleostei</taxon>
        <taxon>Ostariophysi</taxon>
        <taxon>Cypriniformes</taxon>
        <taxon>Cyprinidae</taxon>
        <taxon>Acrossocheilinae</taxon>
        <taxon>Onychostoma</taxon>
    </lineage>
</organism>
<evidence type="ECO:0000313" key="3">
    <source>
        <dbReference type="Proteomes" id="UP000579812"/>
    </source>
</evidence>
<dbReference type="Proteomes" id="UP000579812">
    <property type="component" value="Unassembled WGS sequence"/>
</dbReference>
<keyword evidence="1" id="KW-0472">Membrane</keyword>
<feature type="transmembrane region" description="Helical" evidence="1">
    <location>
        <begin position="12"/>
        <end position="35"/>
    </location>
</feature>
<name>A0A7J6DDX3_9TELE</name>
<reference evidence="2 3" key="1">
    <citation type="submission" date="2020-04" db="EMBL/GenBank/DDBJ databases">
        <title>Chromosome-level genome assembly of a cyprinid fish Onychostoma macrolepis by integration of Nanopore Sequencing, Bionano and Hi-C technology.</title>
        <authorList>
            <person name="Wang D."/>
        </authorList>
    </citation>
    <scope>NUCLEOTIDE SEQUENCE [LARGE SCALE GENOMIC DNA]</scope>
    <source>
        <strain evidence="2">SWU-2019</strain>
        <tissue evidence="2">Muscle</tissue>
    </source>
</reference>
<comment type="caution">
    <text evidence="2">The sequence shown here is derived from an EMBL/GenBank/DDBJ whole genome shotgun (WGS) entry which is preliminary data.</text>
</comment>